<reference evidence="1" key="1">
    <citation type="journal article" date="2015" name="Nature">
        <title>Complex archaea that bridge the gap between prokaryotes and eukaryotes.</title>
        <authorList>
            <person name="Spang A."/>
            <person name="Saw J.H."/>
            <person name="Jorgensen S.L."/>
            <person name="Zaremba-Niedzwiedzka K."/>
            <person name="Martijn J."/>
            <person name="Lind A.E."/>
            <person name="van Eijk R."/>
            <person name="Schleper C."/>
            <person name="Guy L."/>
            <person name="Ettema T.J."/>
        </authorList>
    </citation>
    <scope>NUCLEOTIDE SEQUENCE</scope>
</reference>
<name>A0A0F9ILF3_9ZZZZ</name>
<proteinExistence type="predicted"/>
<dbReference type="InterPro" id="IPR013320">
    <property type="entry name" value="ConA-like_dom_sf"/>
</dbReference>
<dbReference type="Pfam" id="PF13385">
    <property type="entry name" value="Laminin_G_3"/>
    <property type="match status" value="1"/>
</dbReference>
<dbReference type="SUPFAM" id="SSF49899">
    <property type="entry name" value="Concanavalin A-like lectins/glucanases"/>
    <property type="match status" value="1"/>
</dbReference>
<dbReference type="EMBL" id="LAZR01020677">
    <property type="protein sequence ID" value="KKL88032.1"/>
    <property type="molecule type" value="Genomic_DNA"/>
</dbReference>
<dbReference type="AlphaFoldDB" id="A0A0F9ILF3"/>
<gene>
    <name evidence="1" type="ORF">LCGC14_1928760</name>
</gene>
<accession>A0A0F9ILF3</accession>
<protein>
    <submittedName>
        <fullName evidence="1">Uncharacterized protein</fullName>
    </submittedName>
</protein>
<dbReference type="Gene3D" id="2.60.120.200">
    <property type="match status" value="1"/>
</dbReference>
<evidence type="ECO:0000313" key="1">
    <source>
        <dbReference type="EMBL" id="KKL88032.1"/>
    </source>
</evidence>
<organism evidence="1">
    <name type="scientific">marine sediment metagenome</name>
    <dbReference type="NCBI Taxonomy" id="412755"/>
    <lineage>
        <taxon>unclassified sequences</taxon>
        <taxon>metagenomes</taxon>
        <taxon>ecological metagenomes</taxon>
    </lineage>
</organism>
<sequence length="258" mass="28664">MIKINGRAVEDYKRFEVREDGLAVPRAEPLYVPAISNGYHPDDSIIDSSLVLYLPLYLLKGSKFKTLDRYSVLCEVTGALWGPTGRDFDGSDDLIEISAANSTHLDFTSGAFSGMVWVKPDVNNVIQMMMQKGAIGVDGWWFHLDSNRVFDFRTSQSGANQITGTDETGYIKDIWQCLGFTRSGAAALVYKAGVDVTTNAGTHTDPASASNNKFHVGINDAENARKFNGKTGEVWMWSRQLSAADMLHAYNVTRWRYQ</sequence>
<comment type="caution">
    <text evidence="1">The sequence shown here is derived from an EMBL/GenBank/DDBJ whole genome shotgun (WGS) entry which is preliminary data.</text>
</comment>